<gene>
    <name evidence="1" type="ordered locus">AS9A_3617</name>
</gene>
<dbReference type="AlphaFoldDB" id="F6ES51"/>
<reference evidence="1 2" key="1">
    <citation type="journal article" date="2011" name="J. Bacteriol.">
        <title>Complete genome sequence of Amycolicicoccus subflavus DQS3-9A1T, an actinomycete isolated from crude oil-polluted soil.</title>
        <authorList>
            <person name="Cai M."/>
            <person name="Chen W.M."/>
            <person name="Nie Y."/>
            <person name="Chi C.Q."/>
            <person name="Wang Y.N."/>
            <person name="Tang Y.Q."/>
            <person name="Li G.Y."/>
            <person name="Wu X.L."/>
        </authorList>
    </citation>
    <scope>NUCLEOTIDE SEQUENCE [LARGE SCALE GENOMIC DNA]</scope>
    <source>
        <strain evidence="2">DSM 45089 / DQS3-9A1</strain>
    </source>
</reference>
<dbReference type="OrthoDB" id="5143202at2"/>
<dbReference type="eggNOG" id="COG5340">
    <property type="taxonomic scope" value="Bacteria"/>
</dbReference>
<dbReference type="EMBL" id="CP002786">
    <property type="protein sequence ID" value="AEF42055.1"/>
    <property type="molecule type" value="Genomic_DNA"/>
</dbReference>
<evidence type="ECO:0000313" key="1">
    <source>
        <dbReference type="EMBL" id="AEF42055.1"/>
    </source>
</evidence>
<evidence type="ECO:0000313" key="2">
    <source>
        <dbReference type="Proteomes" id="UP000009235"/>
    </source>
</evidence>
<evidence type="ECO:0008006" key="3">
    <source>
        <dbReference type="Google" id="ProtNLM"/>
    </source>
</evidence>
<sequence>MTPDQHLTRKSAHARGITDDELTARCRSGQLTRLHRGLYVPASVHNSMSPAARHVVAARQVLSDAREGAVLSHSSAALIHGLPVWGVPLDRVHLTADAASGGKVSKHRVLHISPLPPEHLTYVDGHLATTIARTVVDIARTAGFEAAVVVGDAALRRGTSRDELRSVLASMRRWKGLPVARKVVGFLDGRSESVGESRSRVALDQFPLPPIEVQYPVRDENGILVARADFAVPSLRVLGEFDGRIKYGRALNPGQPPEEVLWKEKQREDKARDLDWQFARWIWRELSTPEVIYAKILRAAERAGRRF</sequence>
<dbReference type="Proteomes" id="UP000009235">
    <property type="component" value="Chromosome"/>
</dbReference>
<name>F6ES51_HOYSD</name>
<proteinExistence type="predicted"/>
<keyword evidence="2" id="KW-1185">Reference proteome</keyword>
<dbReference type="RefSeq" id="WP_013808404.1">
    <property type="nucleotide sequence ID" value="NC_015564.1"/>
</dbReference>
<protein>
    <recommendedName>
        <fullName evidence="3">Transcriptional regulator, AbiEi antitoxin, Type IV TA system</fullName>
    </recommendedName>
</protein>
<accession>F6ES51</accession>
<dbReference type="STRING" id="443218.AS9A_3617"/>
<organism evidence="1 2">
    <name type="scientific">Hoyosella subflava (strain DSM 45089 / JCM 17490 / NBRC 109087 / DQS3-9A1)</name>
    <name type="common">Amycolicicoccus subflavus</name>
    <dbReference type="NCBI Taxonomy" id="443218"/>
    <lineage>
        <taxon>Bacteria</taxon>
        <taxon>Bacillati</taxon>
        <taxon>Actinomycetota</taxon>
        <taxon>Actinomycetes</taxon>
        <taxon>Mycobacteriales</taxon>
        <taxon>Hoyosellaceae</taxon>
        <taxon>Hoyosella</taxon>
    </lineage>
</organism>
<dbReference type="KEGG" id="asd:AS9A_3617"/>
<dbReference type="HOGENOM" id="CLU_052626_4_1_11"/>